<feature type="domain" description="HNH nuclease" evidence="2">
    <location>
        <begin position="190"/>
        <end position="243"/>
    </location>
</feature>
<organism evidence="3">
    <name type="scientific">Lactobacillus delbrueckii subsp. lactis</name>
    <dbReference type="NCBI Taxonomy" id="29397"/>
    <lineage>
        <taxon>Bacteria</taxon>
        <taxon>Bacillati</taxon>
        <taxon>Bacillota</taxon>
        <taxon>Bacilli</taxon>
        <taxon>Lactobacillales</taxon>
        <taxon>Lactobacillaceae</taxon>
        <taxon>Lactobacillus</taxon>
    </lineage>
</organism>
<evidence type="ECO:0000313" key="3">
    <source>
        <dbReference type="EMBL" id="AZA16928.1"/>
    </source>
</evidence>
<dbReference type="AlphaFoldDB" id="A0A061C5K5"/>
<name>A0A061C5K5_LACDL</name>
<proteinExistence type="predicted"/>
<dbReference type="Pfam" id="PF14239">
    <property type="entry name" value="RRXRR"/>
    <property type="match status" value="1"/>
</dbReference>
<evidence type="ECO:0000259" key="2">
    <source>
        <dbReference type="SMART" id="SM00507"/>
    </source>
</evidence>
<dbReference type="RefSeq" id="WP_035160878.1">
    <property type="nucleotide sequence ID" value="NZ_CP046131.1"/>
</dbReference>
<dbReference type="InterPro" id="IPR036280">
    <property type="entry name" value="Multihaem_cyt_sf"/>
</dbReference>
<dbReference type="NCBIfam" id="NF040563">
    <property type="entry name" value="guided_IscB"/>
    <property type="match status" value="1"/>
</dbReference>
<dbReference type="GO" id="GO:0003676">
    <property type="term" value="F:nucleic acid binding"/>
    <property type="evidence" value="ECO:0007669"/>
    <property type="project" value="InterPro"/>
</dbReference>
<feature type="region of interest" description="Disordered" evidence="1">
    <location>
        <begin position="339"/>
        <end position="363"/>
    </location>
</feature>
<gene>
    <name evidence="3" type="ORF">DQL93_11015</name>
</gene>
<accession>A0A061C5K5</accession>
<keyword evidence="3" id="KW-0378">Hydrolase</keyword>
<dbReference type="InterPro" id="IPR025938">
    <property type="entry name" value="RRXRR_dom"/>
</dbReference>
<dbReference type="PANTHER" id="PTHR33877">
    <property type="entry name" value="SLL1193 PROTEIN"/>
    <property type="match status" value="1"/>
</dbReference>
<dbReference type="CDD" id="cd00085">
    <property type="entry name" value="HNHc"/>
    <property type="match status" value="1"/>
</dbReference>
<protein>
    <submittedName>
        <fullName evidence="3">HNH endonuclease</fullName>
    </submittedName>
</protein>
<dbReference type="SMART" id="SM00507">
    <property type="entry name" value="HNHc"/>
    <property type="match status" value="1"/>
</dbReference>
<dbReference type="GO" id="GO:0004519">
    <property type="term" value="F:endonuclease activity"/>
    <property type="evidence" value="ECO:0007669"/>
    <property type="project" value="UniProtKB-KW"/>
</dbReference>
<dbReference type="EMBL" id="CP031023">
    <property type="protein sequence ID" value="AZA16928.1"/>
    <property type="molecule type" value="Genomic_DNA"/>
</dbReference>
<dbReference type="SUPFAM" id="SSF48695">
    <property type="entry name" value="Multiheme cytochromes"/>
    <property type="match status" value="1"/>
</dbReference>
<dbReference type="GO" id="GO:0008270">
    <property type="term" value="F:zinc ion binding"/>
    <property type="evidence" value="ECO:0007669"/>
    <property type="project" value="InterPro"/>
</dbReference>
<dbReference type="InterPro" id="IPR052892">
    <property type="entry name" value="NA-targeting_endonuclease"/>
</dbReference>
<dbReference type="Pfam" id="PF01844">
    <property type="entry name" value="HNH"/>
    <property type="match status" value="1"/>
</dbReference>
<dbReference type="InterPro" id="IPR047693">
    <property type="entry name" value="RNA-guided_IscB-like"/>
</dbReference>
<dbReference type="Gene3D" id="1.10.30.50">
    <property type="match status" value="1"/>
</dbReference>
<sequence length="442" mass="51403">MKHENANRVFLLNRDGKPLMPCRPRKARLLLKSGKAFVVKKYPFTIQLKYGSYGYKQKASLGVDTGQRHIGFAIVSQNKVLYQSEVELRQDVHKNLYTRKIYRRSKRNRKTRYRQARFLNRVHGKRDGLWLPPSIKGKVSHNIAWIKRYLAVLPNTDLHIEVGKFDMAKMINPEISGKQYQEGSLKDWKNYEYYVLARDEYTCQLCHKHGEGVKLVVHHIVYRSHGGTDRISNLITLCTDCHTTKNHQPGGKLYKWMKAKKKVTKQLKGATFMNILRKRIMTAFPEASFQYGSQTYVDRKNLLLPKGHFMDAIAISGIKSVGQMPDTVTLISQFRKKKRSLHEATARKGRKQPNTSSKRNEKNMNHARGLWLNDYVRVIGNHAKGYVKGFKSKGYYVYLTDGLGNYVLSNGKNYINRKQCRLIMHNGNWQKAEQKLSLYEFK</sequence>
<dbReference type="PANTHER" id="PTHR33877:SF2">
    <property type="entry name" value="OS07G0170200 PROTEIN"/>
    <property type="match status" value="1"/>
</dbReference>
<evidence type="ECO:0000256" key="1">
    <source>
        <dbReference type="SAM" id="MobiDB-lite"/>
    </source>
</evidence>
<dbReference type="InterPro" id="IPR003615">
    <property type="entry name" value="HNH_nuc"/>
</dbReference>
<dbReference type="InterPro" id="IPR002711">
    <property type="entry name" value="HNH"/>
</dbReference>
<reference evidence="3" key="1">
    <citation type="submission" date="2018-07" db="EMBL/GenBank/DDBJ databases">
        <authorList>
            <person name="Somerville V."/>
        </authorList>
    </citation>
    <scope>NUCLEOTIDE SEQUENCE</scope>
    <source>
        <strain evidence="3">NWC_2_2</strain>
    </source>
</reference>
<keyword evidence="3" id="KW-0540">Nuclease</keyword>
<keyword evidence="3" id="KW-0255">Endonuclease</keyword>